<keyword evidence="2" id="KW-0472">Membrane</keyword>
<evidence type="ECO:0000313" key="4">
    <source>
        <dbReference type="Proteomes" id="UP001347796"/>
    </source>
</evidence>
<proteinExistence type="predicted"/>
<feature type="compositionally biased region" description="Basic and acidic residues" evidence="1">
    <location>
        <begin position="315"/>
        <end position="326"/>
    </location>
</feature>
<feature type="transmembrane region" description="Helical" evidence="2">
    <location>
        <begin position="20"/>
        <end position="43"/>
    </location>
</feature>
<comment type="caution">
    <text evidence="3">The sequence shown here is derived from an EMBL/GenBank/DDBJ whole genome shotgun (WGS) entry which is preliminary data.</text>
</comment>
<feature type="compositionally biased region" description="Polar residues" evidence="1">
    <location>
        <begin position="257"/>
        <end position="268"/>
    </location>
</feature>
<sequence>MKHNLTNGSLVTTLTQDQIITVILIGLLILTLLVLNIVFYLTYRNVVNDYNQQLERNLNISNIFMNQIKPLIGTVVRSQRQGTTISVSRVNSERSVSHANSERSEADTLPKKIAIEEDFIDNQETAQSVKPKMNHFYSKQSYQLGDETKAIANRSNPKPNLRGSQDIYARSSPKQNFPSNEETKATTKKSKSNPNLQGSEGIYARSSPKQSFPSFEETKATTNRPNQNPNLRGNEEMYATCRSSPKQSFQRSEETKATTNRPNQNPNLRGNEEMYATCRSSPKQSFQRSEETKATTNRSNPNLRDCQDIYARSSPELRHTDNKNTKNVEAMSPKPYPSKSHLTPNSVDAIARSTVFKLESKDNIPQSYVTNLEQLQSAKLQSIKSQSLSILNIRNINTIKNVHFDKDTKMETAMIRSASANDGFVTKDKSGEKTHTRVFHNDQATNPVPISFVKPGTKTPVVLDKKFGNSADSIRLSTMTVTHGSMTVQVTDLSQTNLKEKDVNVFTINKSEALKGQKAEVISHHQKFNAKGDNPQSGKYQISQVKQCDQYPLQKLKIHSQTNPVKRAVDKSKNISLTHPMPCSSDVPISSQSRLVTHSEKGASQWHVQVPSSERGKTALLTSESVYPSDQEKRKSLTRSVFSSSERVNNPSLTRPVKLSQPLISQIARCSNSSIKITDDSVGDKRVCERNVSTDTINSLEVAILASEEDNYGEIEIVDNSSLARLKRPRSIHDDYPVVEFQNLAFDISETKTDDCVGDIEL</sequence>
<feature type="region of interest" description="Disordered" evidence="1">
    <location>
        <begin position="83"/>
        <end position="108"/>
    </location>
</feature>
<dbReference type="Proteomes" id="UP001347796">
    <property type="component" value="Unassembled WGS sequence"/>
</dbReference>
<feature type="compositionally biased region" description="Polar residues" evidence="1">
    <location>
        <begin position="587"/>
        <end position="596"/>
    </location>
</feature>
<evidence type="ECO:0000256" key="2">
    <source>
        <dbReference type="SAM" id="Phobius"/>
    </source>
</evidence>
<evidence type="ECO:0000313" key="3">
    <source>
        <dbReference type="EMBL" id="KAK6186956.1"/>
    </source>
</evidence>
<dbReference type="AlphaFoldDB" id="A0AAN8Q475"/>
<keyword evidence="4" id="KW-1185">Reference proteome</keyword>
<protein>
    <submittedName>
        <fullName evidence="3">Uncharacterized protein</fullName>
    </submittedName>
</protein>
<feature type="compositionally biased region" description="Polar residues" evidence="1">
    <location>
        <begin position="220"/>
        <end position="231"/>
    </location>
</feature>
<reference evidence="3 4" key="1">
    <citation type="submission" date="2024-01" db="EMBL/GenBank/DDBJ databases">
        <title>The genome of the rayed Mediterranean limpet Patella caerulea (Linnaeus, 1758).</title>
        <authorList>
            <person name="Anh-Thu Weber A."/>
            <person name="Halstead-Nussloch G."/>
        </authorList>
    </citation>
    <scope>NUCLEOTIDE SEQUENCE [LARGE SCALE GENOMIC DNA]</scope>
    <source>
        <strain evidence="3">AATW-2023a</strain>
        <tissue evidence="3">Whole specimen</tissue>
    </source>
</reference>
<feature type="region of interest" description="Disordered" evidence="1">
    <location>
        <begin position="574"/>
        <end position="650"/>
    </location>
</feature>
<dbReference type="EMBL" id="JAZGQO010000005">
    <property type="protein sequence ID" value="KAK6186956.1"/>
    <property type="molecule type" value="Genomic_DNA"/>
</dbReference>
<accession>A0AAN8Q475</accession>
<keyword evidence="2" id="KW-1133">Transmembrane helix</keyword>
<gene>
    <name evidence="3" type="ORF">SNE40_006212</name>
</gene>
<feature type="compositionally biased region" description="Polar residues" evidence="1">
    <location>
        <begin position="241"/>
        <end position="250"/>
    </location>
</feature>
<feature type="region of interest" description="Disordered" evidence="1">
    <location>
        <begin position="152"/>
        <end position="345"/>
    </location>
</feature>
<feature type="compositionally biased region" description="Polar residues" evidence="1">
    <location>
        <begin position="278"/>
        <end position="287"/>
    </location>
</feature>
<feature type="compositionally biased region" description="Polar residues" evidence="1">
    <location>
        <begin position="638"/>
        <end position="650"/>
    </location>
</feature>
<evidence type="ECO:0000256" key="1">
    <source>
        <dbReference type="SAM" id="MobiDB-lite"/>
    </source>
</evidence>
<organism evidence="3 4">
    <name type="scientific">Patella caerulea</name>
    <name type="common">Rayed Mediterranean limpet</name>
    <dbReference type="NCBI Taxonomy" id="87958"/>
    <lineage>
        <taxon>Eukaryota</taxon>
        <taxon>Metazoa</taxon>
        <taxon>Spiralia</taxon>
        <taxon>Lophotrochozoa</taxon>
        <taxon>Mollusca</taxon>
        <taxon>Gastropoda</taxon>
        <taxon>Patellogastropoda</taxon>
        <taxon>Patelloidea</taxon>
        <taxon>Patellidae</taxon>
        <taxon>Patella</taxon>
    </lineage>
</organism>
<keyword evidence="2" id="KW-0812">Transmembrane</keyword>
<feature type="compositionally biased region" description="Basic and acidic residues" evidence="1">
    <location>
        <begin position="91"/>
        <end position="108"/>
    </location>
</feature>
<name>A0AAN8Q475_PATCE</name>